<accession>A0A2T4AI84</accession>
<proteinExistence type="predicted"/>
<dbReference type="EMBL" id="KZ679678">
    <property type="protein sequence ID" value="PTB56804.1"/>
    <property type="molecule type" value="Genomic_DNA"/>
</dbReference>
<feature type="region of interest" description="Disordered" evidence="1">
    <location>
        <begin position="1"/>
        <end position="31"/>
    </location>
</feature>
<gene>
    <name evidence="2" type="ORF">M431DRAFT_386754</name>
</gene>
<keyword evidence="3" id="KW-1185">Reference proteome</keyword>
<feature type="compositionally biased region" description="Basic and acidic residues" evidence="1">
    <location>
        <begin position="21"/>
        <end position="31"/>
    </location>
</feature>
<organism evidence="2 3">
    <name type="scientific">Trichoderma harzianum CBS 226.95</name>
    <dbReference type="NCBI Taxonomy" id="983964"/>
    <lineage>
        <taxon>Eukaryota</taxon>
        <taxon>Fungi</taxon>
        <taxon>Dikarya</taxon>
        <taxon>Ascomycota</taxon>
        <taxon>Pezizomycotina</taxon>
        <taxon>Sordariomycetes</taxon>
        <taxon>Hypocreomycetidae</taxon>
        <taxon>Hypocreales</taxon>
        <taxon>Hypocreaceae</taxon>
        <taxon>Trichoderma</taxon>
    </lineage>
</organism>
<sequence>MEGLWKGGRRPISQTAKRQRAKDAKGSPSIRRETAEVPLPLPFPVQPSPVSSPAAGLCSIVVCFISSPSYCYARLVVSSCHVCRLARCPAAARHEISQSNRMACKRGSAAWCRWFLINHRRLFSALVADSLRIGHSSCTAALSPTKGPMFVSLQTSEASQCKKPSLCTLHCCR</sequence>
<dbReference type="AlphaFoldDB" id="A0A2T4AI84"/>
<evidence type="ECO:0000313" key="2">
    <source>
        <dbReference type="EMBL" id="PTB56804.1"/>
    </source>
</evidence>
<name>A0A2T4AI84_TRIHA</name>
<evidence type="ECO:0000256" key="1">
    <source>
        <dbReference type="SAM" id="MobiDB-lite"/>
    </source>
</evidence>
<dbReference type="GeneID" id="36623323"/>
<protein>
    <submittedName>
        <fullName evidence="2">Uncharacterized protein</fullName>
    </submittedName>
</protein>
<dbReference type="RefSeq" id="XP_024776481.1">
    <property type="nucleotide sequence ID" value="XM_024914757.1"/>
</dbReference>
<dbReference type="Proteomes" id="UP000241690">
    <property type="component" value="Unassembled WGS sequence"/>
</dbReference>
<evidence type="ECO:0000313" key="3">
    <source>
        <dbReference type="Proteomes" id="UP000241690"/>
    </source>
</evidence>
<reference evidence="2 3" key="1">
    <citation type="submission" date="2016-07" db="EMBL/GenBank/DDBJ databases">
        <title>Multiple horizontal gene transfer events from other fungi enriched the ability of initially mycotrophic Trichoderma (Ascomycota) to feed on dead plant biomass.</title>
        <authorList>
            <consortium name="DOE Joint Genome Institute"/>
            <person name="Aerts A."/>
            <person name="Atanasova L."/>
            <person name="Chenthamara K."/>
            <person name="Zhang J."/>
            <person name="Grujic M."/>
            <person name="Henrissat B."/>
            <person name="Kuo A."/>
            <person name="Salamov A."/>
            <person name="Lipzen A."/>
            <person name="Labutti K."/>
            <person name="Barry K."/>
            <person name="Miao Y."/>
            <person name="Rahimi M.J."/>
            <person name="Shen Q."/>
            <person name="Grigoriev I.V."/>
            <person name="Kubicek C.P."/>
            <person name="Druzhinina I.S."/>
        </authorList>
    </citation>
    <scope>NUCLEOTIDE SEQUENCE [LARGE SCALE GENOMIC DNA]</scope>
    <source>
        <strain evidence="2 3">CBS 226.95</strain>
    </source>
</reference>